<dbReference type="RefSeq" id="WP_091239183.1">
    <property type="nucleotide sequence ID" value="NZ_FNAG01000001.1"/>
</dbReference>
<organism evidence="1 2">
    <name type="scientific">Aquimonas voraii</name>
    <dbReference type="NCBI Taxonomy" id="265719"/>
    <lineage>
        <taxon>Bacteria</taxon>
        <taxon>Pseudomonadati</taxon>
        <taxon>Pseudomonadota</taxon>
        <taxon>Gammaproteobacteria</taxon>
        <taxon>Lysobacterales</taxon>
        <taxon>Lysobacteraceae</taxon>
        <taxon>Aquimonas</taxon>
    </lineage>
</organism>
<dbReference type="OrthoDB" id="7066409at2"/>
<evidence type="ECO:0000313" key="2">
    <source>
        <dbReference type="Proteomes" id="UP000199603"/>
    </source>
</evidence>
<reference evidence="1 2" key="1">
    <citation type="submission" date="2016-10" db="EMBL/GenBank/DDBJ databases">
        <authorList>
            <person name="de Groot N.N."/>
        </authorList>
    </citation>
    <scope>NUCLEOTIDE SEQUENCE [LARGE SCALE GENOMIC DNA]</scope>
    <source>
        <strain evidence="1 2">DSM 16957</strain>
    </source>
</reference>
<name>A0A1G6T224_9GAMM</name>
<keyword evidence="2" id="KW-1185">Reference proteome</keyword>
<dbReference type="EMBL" id="FNAG01000001">
    <property type="protein sequence ID" value="SDD23182.1"/>
    <property type="molecule type" value="Genomic_DNA"/>
</dbReference>
<accession>A0A1G6T224</accession>
<dbReference type="AlphaFoldDB" id="A0A1G6T224"/>
<evidence type="ECO:0000313" key="1">
    <source>
        <dbReference type="EMBL" id="SDD23182.1"/>
    </source>
</evidence>
<dbReference type="STRING" id="265719.SAMN04488509_101842"/>
<protein>
    <submittedName>
        <fullName evidence="1">Uncharacterized protein</fullName>
    </submittedName>
</protein>
<proteinExistence type="predicted"/>
<gene>
    <name evidence="1" type="ORF">SAMN04488509_101842</name>
</gene>
<sequence length="73" mass="7796">MHNLYRQFRQLLPEPPLQAGIVIEVGASRVVIALPGGGLIHARGEATLGQTVFVRDGVIEGEAPSLPLEVIDI</sequence>
<dbReference type="Proteomes" id="UP000199603">
    <property type="component" value="Unassembled WGS sequence"/>
</dbReference>